<name>A0ABV7GAX0_9GAMM</name>
<protein>
    <recommendedName>
        <fullName evidence="4">Lipoprotein</fullName>
    </recommendedName>
</protein>
<reference evidence="3" key="1">
    <citation type="journal article" date="2019" name="Int. J. Syst. Evol. Microbiol.">
        <title>The Global Catalogue of Microorganisms (GCM) 10K type strain sequencing project: providing services to taxonomists for standard genome sequencing and annotation.</title>
        <authorList>
            <consortium name="The Broad Institute Genomics Platform"/>
            <consortium name="The Broad Institute Genome Sequencing Center for Infectious Disease"/>
            <person name="Wu L."/>
            <person name="Ma J."/>
        </authorList>
    </citation>
    <scope>NUCLEOTIDE SEQUENCE [LARGE SCALE GENOMIC DNA]</scope>
    <source>
        <strain evidence="3">KCTC 52277</strain>
    </source>
</reference>
<evidence type="ECO:0000313" key="3">
    <source>
        <dbReference type="Proteomes" id="UP001595621"/>
    </source>
</evidence>
<sequence>MSKYLYLLICVALITGCSATQVTDEYPKVQDAIVLQAEVVNDPLFTEILTELESNGAINWDDNRTGSVKEDLSRYQSNLAWALEQFSTRGPYSQNDVFLWRKWNPPWSPTTAVTDACENSTKLNKWTLDRDKLKIANTLVHERGHSFCLTHPSQNRTPNQCDFTYISGDLAEAILVHRQNLKTRQFDKPMCPALCASLEARGMLHGCK</sequence>
<evidence type="ECO:0008006" key="4">
    <source>
        <dbReference type="Google" id="ProtNLM"/>
    </source>
</evidence>
<comment type="caution">
    <text evidence="2">The sequence shown here is derived from an EMBL/GenBank/DDBJ whole genome shotgun (WGS) entry which is preliminary data.</text>
</comment>
<keyword evidence="3" id="KW-1185">Reference proteome</keyword>
<feature type="signal peptide" evidence="1">
    <location>
        <begin position="1"/>
        <end position="19"/>
    </location>
</feature>
<dbReference type="Proteomes" id="UP001595621">
    <property type="component" value="Unassembled WGS sequence"/>
</dbReference>
<dbReference type="RefSeq" id="WP_248935858.1">
    <property type="nucleotide sequence ID" value="NZ_JAKILF010000003.1"/>
</dbReference>
<dbReference type="PROSITE" id="PS51257">
    <property type="entry name" value="PROKAR_LIPOPROTEIN"/>
    <property type="match status" value="1"/>
</dbReference>
<evidence type="ECO:0000313" key="2">
    <source>
        <dbReference type="EMBL" id="MFC3138663.1"/>
    </source>
</evidence>
<keyword evidence="1" id="KW-0732">Signal</keyword>
<organism evidence="2 3">
    <name type="scientific">Shewanella submarina</name>
    <dbReference type="NCBI Taxonomy" id="2016376"/>
    <lineage>
        <taxon>Bacteria</taxon>
        <taxon>Pseudomonadati</taxon>
        <taxon>Pseudomonadota</taxon>
        <taxon>Gammaproteobacteria</taxon>
        <taxon>Alteromonadales</taxon>
        <taxon>Shewanellaceae</taxon>
        <taxon>Shewanella</taxon>
    </lineage>
</organism>
<dbReference type="EMBL" id="JBHRTD010000012">
    <property type="protein sequence ID" value="MFC3138663.1"/>
    <property type="molecule type" value="Genomic_DNA"/>
</dbReference>
<proteinExistence type="predicted"/>
<accession>A0ABV7GAX0</accession>
<gene>
    <name evidence="2" type="ORF">ACFOE0_10745</name>
</gene>
<feature type="chain" id="PRO_5046319891" description="Lipoprotein" evidence="1">
    <location>
        <begin position="20"/>
        <end position="208"/>
    </location>
</feature>
<evidence type="ECO:0000256" key="1">
    <source>
        <dbReference type="SAM" id="SignalP"/>
    </source>
</evidence>